<keyword evidence="1" id="KW-0472">Membrane</keyword>
<evidence type="ECO:0000313" key="2">
    <source>
        <dbReference type="EMBL" id="GGC72295.1"/>
    </source>
</evidence>
<dbReference type="Proteomes" id="UP000646833">
    <property type="component" value="Unassembled WGS sequence"/>
</dbReference>
<dbReference type="EMBL" id="BMCI01000010">
    <property type="protein sequence ID" value="GGC72295.1"/>
    <property type="molecule type" value="Genomic_DNA"/>
</dbReference>
<dbReference type="RefSeq" id="WP_152420705.1">
    <property type="nucleotide sequence ID" value="NZ_BMCI01000010.1"/>
</dbReference>
<feature type="transmembrane region" description="Helical" evidence="1">
    <location>
        <begin position="23"/>
        <end position="42"/>
    </location>
</feature>
<reference evidence="2" key="1">
    <citation type="journal article" date="2014" name="Int. J. Syst. Evol. Microbiol.">
        <title>Complete genome sequence of Corynebacterium casei LMG S-19264T (=DSM 44701T), isolated from a smear-ripened cheese.</title>
        <authorList>
            <consortium name="US DOE Joint Genome Institute (JGI-PGF)"/>
            <person name="Walter F."/>
            <person name="Albersmeier A."/>
            <person name="Kalinowski J."/>
            <person name="Ruckert C."/>
        </authorList>
    </citation>
    <scope>NUCLEOTIDE SEQUENCE</scope>
    <source>
        <strain evidence="2">CCM 7217</strain>
    </source>
</reference>
<evidence type="ECO:0000313" key="3">
    <source>
        <dbReference type="Proteomes" id="UP000646833"/>
    </source>
</evidence>
<proteinExistence type="predicted"/>
<name>A0A830DXF8_9EURY</name>
<dbReference type="AlphaFoldDB" id="A0A830DXF8"/>
<reference evidence="2" key="2">
    <citation type="submission" date="2020-09" db="EMBL/GenBank/DDBJ databases">
        <authorList>
            <person name="Sun Q."/>
            <person name="Sedlacek I."/>
        </authorList>
    </citation>
    <scope>NUCLEOTIDE SEQUENCE</scope>
    <source>
        <strain evidence="2">CCM 7217</strain>
    </source>
</reference>
<keyword evidence="1" id="KW-0812">Transmembrane</keyword>
<sequence length="90" mass="10089">MSEPERGERPPTLELVTVHDTEYGYGSGLLTVMLGLSAALFYETWHAEPFIATVVVSAYVALSALLFEHGTRNAYQNWRLAERAGRWSDD</sequence>
<protein>
    <submittedName>
        <fullName evidence="2">Uncharacterized protein</fullName>
    </submittedName>
</protein>
<accession>A0A830DXF8</accession>
<feature type="transmembrane region" description="Helical" evidence="1">
    <location>
        <begin position="49"/>
        <end position="67"/>
    </location>
</feature>
<evidence type="ECO:0000256" key="1">
    <source>
        <dbReference type="SAM" id="Phobius"/>
    </source>
</evidence>
<keyword evidence="1" id="KW-1133">Transmembrane helix</keyword>
<gene>
    <name evidence="2" type="ORF">GCM10007209_37780</name>
</gene>
<organism evidence="2 3">
    <name type="scientific">Haloferax sulfurifontis</name>
    <dbReference type="NCBI Taxonomy" id="255616"/>
    <lineage>
        <taxon>Archaea</taxon>
        <taxon>Methanobacteriati</taxon>
        <taxon>Methanobacteriota</taxon>
        <taxon>Stenosarchaea group</taxon>
        <taxon>Halobacteria</taxon>
        <taxon>Halobacteriales</taxon>
        <taxon>Haloferacaceae</taxon>
        <taxon>Haloferax</taxon>
    </lineage>
</organism>
<comment type="caution">
    <text evidence="2">The sequence shown here is derived from an EMBL/GenBank/DDBJ whole genome shotgun (WGS) entry which is preliminary data.</text>
</comment>